<dbReference type="InterPro" id="IPR010982">
    <property type="entry name" value="Lambda_DNA-bd_dom_sf"/>
</dbReference>
<dbReference type="PROSITE" id="PS50943">
    <property type="entry name" value="HTH_CROC1"/>
    <property type="match status" value="1"/>
</dbReference>
<dbReference type="SUPFAM" id="SSF47413">
    <property type="entry name" value="lambda repressor-like DNA-binding domains"/>
    <property type="match status" value="1"/>
</dbReference>
<keyword evidence="3" id="KW-1185">Reference proteome</keyword>
<dbReference type="EMBL" id="JBHSHE010000082">
    <property type="protein sequence ID" value="MFC4717750.1"/>
    <property type="molecule type" value="Genomic_DNA"/>
</dbReference>
<dbReference type="Gene3D" id="1.10.260.40">
    <property type="entry name" value="lambda repressor-like DNA-binding domains"/>
    <property type="match status" value="1"/>
</dbReference>
<organism evidence="2 3">
    <name type="scientific">Glutamicibacter bergerei</name>
    <dbReference type="NCBI Taxonomy" id="256702"/>
    <lineage>
        <taxon>Bacteria</taxon>
        <taxon>Bacillati</taxon>
        <taxon>Actinomycetota</taxon>
        <taxon>Actinomycetes</taxon>
        <taxon>Micrococcales</taxon>
        <taxon>Micrococcaceae</taxon>
        <taxon>Glutamicibacter</taxon>
    </lineage>
</organism>
<name>A0ABV9MR02_9MICC</name>
<sequence length="85" mass="9943">MEDKQNPLEVALSKQIRVELAEREWSQDFLAEKVGITKATLSRYLKGHRSMPLPTLYEIAKAFGMSLREIMTKAEDRISLEDRWF</sequence>
<protein>
    <submittedName>
        <fullName evidence="2">Helix-turn-helix domain-containing protein</fullName>
    </submittedName>
</protein>
<evidence type="ECO:0000259" key="1">
    <source>
        <dbReference type="PROSITE" id="PS50943"/>
    </source>
</evidence>
<dbReference type="RefSeq" id="WP_346058781.1">
    <property type="nucleotide sequence ID" value="NZ_BAAAVQ010000005.1"/>
</dbReference>
<feature type="domain" description="HTH cro/C1-type" evidence="1">
    <location>
        <begin position="16"/>
        <end position="70"/>
    </location>
</feature>
<evidence type="ECO:0000313" key="2">
    <source>
        <dbReference type="EMBL" id="MFC4717750.1"/>
    </source>
</evidence>
<dbReference type="CDD" id="cd00093">
    <property type="entry name" value="HTH_XRE"/>
    <property type="match status" value="1"/>
</dbReference>
<evidence type="ECO:0000313" key="3">
    <source>
        <dbReference type="Proteomes" id="UP001595884"/>
    </source>
</evidence>
<dbReference type="SMART" id="SM00530">
    <property type="entry name" value="HTH_XRE"/>
    <property type="match status" value="1"/>
</dbReference>
<proteinExistence type="predicted"/>
<dbReference type="InterPro" id="IPR001387">
    <property type="entry name" value="Cro/C1-type_HTH"/>
</dbReference>
<dbReference type="Proteomes" id="UP001595884">
    <property type="component" value="Unassembled WGS sequence"/>
</dbReference>
<accession>A0ABV9MR02</accession>
<reference evidence="3" key="1">
    <citation type="journal article" date="2019" name="Int. J. Syst. Evol. Microbiol.">
        <title>The Global Catalogue of Microorganisms (GCM) 10K type strain sequencing project: providing services to taxonomists for standard genome sequencing and annotation.</title>
        <authorList>
            <consortium name="The Broad Institute Genomics Platform"/>
            <consortium name="The Broad Institute Genome Sequencing Center for Infectious Disease"/>
            <person name="Wu L."/>
            <person name="Ma J."/>
        </authorList>
    </citation>
    <scope>NUCLEOTIDE SEQUENCE [LARGE SCALE GENOMIC DNA]</scope>
    <source>
        <strain evidence="3">CGMCC 1.12849</strain>
    </source>
</reference>
<dbReference type="Pfam" id="PF01381">
    <property type="entry name" value="HTH_3"/>
    <property type="match status" value="1"/>
</dbReference>
<comment type="caution">
    <text evidence="2">The sequence shown here is derived from an EMBL/GenBank/DDBJ whole genome shotgun (WGS) entry which is preliminary data.</text>
</comment>
<gene>
    <name evidence="2" type="ORF">ACFO7V_16635</name>
</gene>